<dbReference type="EMBL" id="NWVD01000002">
    <property type="protein sequence ID" value="PCG09790.1"/>
    <property type="molecule type" value="Genomic_DNA"/>
</dbReference>
<dbReference type="InterPro" id="IPR036526">
    <property type="entry name" value="C-N_Hydrolase_sf"/>
</dbReference>
<evidence type="ECO:0000256" key="2">
    <source>
        <dbReference type="PROSITE-ProRule" id="PRU10139"/>
    </source>
</evidence>
<comment type="caution">
    <text evidence="4">The sequence shown here is derived from an EMBL/GenBank/DDBJ whole genome shotgun (WGS) entry which is preliminary data.</text>
</comment>
<dbReference type="PANTHER" id="PTHR46044">
    <property type="entry name" value="NITRILASE"/>
    <property type="match status" value="1"/>
</dbReference>
<dbReference type="InterPro" id="IPR044149">
    <property type="entry name" value="Nitrilases_CHs"/>
</dbReference>
<reference evidence="4 5" key="1">
    <citation type="submission" date="2017-09" db="EMBL/GenBank/DDBJ databases">
        <title>Sphingomonas ginsenosidimutans KACC 14949, whole genome shotgun sequence.</title>
        <authorList>
            <person name="Feng G."/>
            <person name="Zhu H."/>
        </authorList>
    </citation>
    <scope>NUCLEOTIDE SEQUENCE [LARGE SCALE GENOMIC DNA]</scope>
    <source>
        <strain evidence="4 5">KACC 14949</strain>
    </source>
</reference>
<dbReference type="PROSITE" id="PS00921">
    <property type="entry name" value="NITRIL_CHT_2"/>
    <property type="match status" value="1"/>
</dbReference>
<feature type="domain" description="CN hydrolase" evidence="3">
    <location>
        <begin position="2"/>
        <end position="280"/>
    </location>
</feature>
<evidence type="ECO:0000313" key="5">
    <source>
        <dbReference type="Proteomes" id="UP000218784"/>
    </source>
</evidence>
<organism evidence="4 5">
    <name type="scientific">Sphingomonas ginsenosidimutans</name>
    <dbReference type="NCBI Taxonomy" id="862134"/>
    <lineage>
        <taxon>Bacteria</taxon>
        <taxon>Pseudomonadati</taxon>
        <taxon>Pseudomonadota</taxon>
        <taxon>Alphaproteobacteria</taxon>
        <taxon>Sphingomonadales</taxon>
        <taxon>Sphingomonadaceae</taxon>
        <taxon>Sphingomonas</taxon>
    </lineage>
</organism>
<sequence length="321" mass="34719">MPTVALVQRPPVFLDLPASVALAAEIIGEVARGGADLVVFPETWLPGYPVWLDDAPDAARWGHAPAEALFRHLFQHSPAIDGPELATLAAAAAEHGADVAMGMHERRGGTLYNSIAFLGADGSRHLHRKLSPTYNERLIWGSGDGSTLGVWDRPYGKVGGLVCWEHWMPLVRAAMHAQEETVHVAQWPAVGERHQLASRTYAFEGQCFVLASGCVLTRDDVLAGFDSARGAPEARDLLASIPADKFWLKEGGSAVIGPDAGYVAGPSFRDAATVMASFDPVAAKRSPYLDVHGHYARPDIFELRVDTTRREGVRFGEWPQA</sequence>
<dbReference type="PROSITE" id="PS00920">
    <property type="entry name" value="NITRIL_CHT_1"/>
    <property type="match status" value="1"/>
</dbReference>
<dbReference type="Pfam" id="PF00795">
    <property type="entry name" value="CN_hydrolase"/>
    <property type="match status" value="1"/>
</dbReference>
<keyword evidence="5" id="KW-1185">Reference proteome</keyword>
<dbReference type="GO" id="GO:0000257">
    <property type="term" value="F:nitrilase activity"/>
    <property type="evidence" value="ECO:0007669"/>
    <property type="project" value="UniProtKB-ARBA"/>
</dbReference>
<accession>A0A2A4HZJ2</accession>
<comment type="similarity">
    <text evidence="1">Belongs to the carbon-nitrogen hydrolase superfamily. Nitrilase family.</text>
</comment>
<evidence type="ECO:0000313" key="4">
    <source>
        <dbReference type="EMBL" id="PCG09790.1"/>
    </source>
</evidence>
<evidence type="ECO:0000259" key="3">
    <source>
        <dbReference type="PROSITE" id="PS50263"/>
    </source>
</evidence>
<dbReference type="InterPro" id="IPR003010">
    <property type="entry name" value="C-N_Hydrolase"/>
</dbReference>
<dbReference type="SUPFAM" id="SSF56317">
    <property type="entry name" value="Carbon-nitrogen hydrolase"/>
    <property type="match status" value="1"/>
</dbReference>
<dbReference type="InterPro" id="IPR000132">
    <property type="entry name" value="Nitrilase/CN_hydratase_CS"/>
</dbReference>
<evidence type="ECO:0000256" key="1">
    <source>
        <dbReference type="ARBA" id="ARBA00008129"/>
    </source>
</evidence>
<gene>
    <name evidence="4" type="ORF">COA17_08085</name>
</gene>
<dbReference type="Gene3D" id="3.60.110.10">
    <property type="entry name" value="Carbon-nitrogen hydrolase"/>
    <property type="match status" value="1"/>
</dbReference>
<dbReference type="CDD" id="cd07564">
    <property type="entry name" value="nitrilases_CHs"/>
    <property type="match status" value="1"/>
</dbReference>
<dbReference type="PANTHER" id="PTHR46044:SF1">
    <property type="entry name" value="CN HYDROLASE DOMAIN-CONTAINING PROTEIN"/>
    <property type="match status" value="1"/>
</dbReference>
<protein>
    <recommendedName>
        <fullName evidence="3">CN hydrolase domain-containing protein</fullName>
    </recommendedName>
</protein>
<name>A0A2A4HZJ2_9SPHN</name>
<feature type="active site" description="Proton acceptor" evidence="2">
    <location>
        <position position="42"/>
    </location>
</feature>
<dbReference type="Proteomes" id="UP000218784">
    <property type="component" value="Unassembled WGS sequence"/>
</dbReference>
<dbReference type="PROSITE" id="PS50263">
    <property type="entry name" value="CN_HYDROLASE"/>
    <property type="match status" value="1"/>
</dbReference>
<proteinExistence type="inferred from homology"/>
<dbReference type="AlphaFoldDB" id="A0A2A4HZJ2"/>